<dbReference type="GO" id="GO:0009432">
    <property type="term" value="P:SOS response"/>
    <property type="evidence" value="ECO:0007669"/>
    <property type="project" value="UniProtKB-KW"/>
</dbReference>
<name>A0A1F4VCR6_UNCKA</name>
<evidence type="ECO:0000313" key="12">
    <source>
        <dbReference type="EMBL" id="OGC55036.1"/>
    </source>
</evidence>
<dbReference type="InterPro" id="IPR006200">
    <property type="entry name" value="LexA"/>
</dbReference>
<dbReference type="GO" id="GO:0004252">
    <property type="term" value="F:serine-type endopeptidase activity"/>
    <property type="evidence" value="ECO:0007669"/>
    <property type="project" value="InterPro"/>
</dbReference>
<evidence type="ECO:0000256" key="1">
    <source>
        <dbReference type="ARBA" id="ARBA00022491"/>
    </source>
</evidence>
<dbReference type="EMBL" id="MEVI01000003">
    <property type="protein sequence ID" value="OGC55036.1"/>
    <property type="molecule type" value="Genomic_DNA"/>
</dbReference>
<gene>
    <name evidence="12" type="ORF">A3A78_03595</name>
</gene>
<keyword evidence="7" id="KW-0804">Transcription</keyword>
<keyword evidence="4" id="KW-0378">Hydrolase</keyword>
<dbReference type="GO" id="GO:0003677">
    <property type="term" value="F:DNA binding"/>
    <property type="evidence" value="ECO:0007669"/>
    <property type="project" value="UniProtKB-KW"/>
</dbReference>
<evidence type="ECO:0000256" key="2">
    <source>
        <dbReference type="ARBA" id="ARBA00022705"/>
    </source>
</evidence>
<evidence type="ECO:0000259" key="10">
    <source>
        <dbReference type="Pfam" id="PF00717"/>
    </source>
</evidence>
<feature type="domain" description="Peptidase S24/S26A/S26B/S26C" evidence="10">
    <location>
        <begin position="86"/>
        <end position="209"/>
    </location>
</feature>
<feature type="domain" description="LexA repressor DNA-binding" evidence="11">
    <location>
        <begin position="1"/>
        <end position="63"/>
    </location>
</feature>
<evidence type="ECO:0000256" key="5">
    <source>
        <dbReference type="ARBA" id="ARBA00023015"/>
    </source>
</evidence>
<proteinExistence type="predicted"/>
<keyword evidence="1" id="KW-0678">Repressor</keyword>
<dbReference type="GO" id="GO:0006508">
    <property type="term" value="P:proteolysis"/>
    <property type="evidence" value="ECO:0007669"/>
    <property type="project" value="InterPro"/>
</dbReference>
<dbReference type="Pfam" id="PF00717">
    <property type="entry name" value="Peptidase_S24"/>
    <property type="match status" value="1"/>
</dbReference>
<evidence type="ECO:0000256" key="6">
    <source>
        <dbReference type="ARBA" id="ARBA00023125"/>
    </source>
</evidence>
<keyword evidence="8" id="KW-0234">DNA repair</keyword>
<evidence type="ECO:0000256" key="9">
    <source>
        <dbReference type="ARBA" id="ARBA00023236"/>
    </source>
</evidence>
<keyword evidence="5" id="KW-0805">Transcription regulation</keyword>
<keyword evidence="3" id="KW-0227">DNA damage</keyword>
<evidence type="ECO:0000256" key="8">
    <source>
        <dbReference type="ARBA" id="ARBA00023204"/>
    </source>
</evidence>
<dbReference type="InterPro" id="IPR006199">
    <property type="entry name" value="LexA_DNA-bd_dom"/>
</dbReference>
<evidence type="ECO:0000256" key="3">
    <source>
        <dbReference type="ARBA" id="ARBA00022763"/>
    </source>
</evidence>
<reference evidence="12 13" key="1">
    <citation type="journal article" date="2016" name="Nat. Commun.">
        <title>Thousands of microbial genomes shed light on interconnected biogeochemical processes in an aquifer system.</title>
        <authorList>
            <person name="Anantharaman K."/>
            <person name="Brown C.T."/>
            <person name="Hug L.A."/>
            <person name="Sharon I."/>
            <person name="Castelle C.J."/>
            <person name="Probst A.J."/>
            <person name="Thomas B.C."/>
            <person name="Singh A."/>
            <person name="Wilkins M.J."/>
            <person name="Karaoz U."/>
            <person name="Brodie E.L."/>
            <person name="Williams K.H."/>
            <person name="Hubbard S.S."/>
            <person name="Banfield J.F."/>
        </authorList>
    </citation>
    <scope>NUCLEOTIDE SEQUENCE [LARGE SCALE GENOMIC DNA]</scope>
</reference>
<dbReference type="GO" id="GO:0006281">
    <property type="term" value="P:DNA repair"/>
    <property type="evidence" value="ECO:0007669"/>
    <property type="project" value="UniProtKB-KW"/>
</dbReference>
<keyword evidence="9" id="KW-0742">SOS response</keyword>
<comment type="caution">
    <text evidence="12">The sequence shown here is derived from an EMBL/GenBank/DDBJ whole genome shotgun (WGS) entry which is preliminary data.</text>
</comment>
<dbReference type="SUPFAM" id="SSF51306">
    <property type="entry name" value="LexA/Signal peptidase"/>
    <property type="match status" value="1"/>
</dbReference>
<dbReference type="PANTHER" id="PTHR33516">
    <property type="entry name" value="LEXA REPRESSOR"/>
    <property type="match status" value="1"/>
</dbReference>
<dbReference type="PANTHER" id="PTHR33516:SF2">
    <property type="entry name" value="LEXA REPRESSOR-RELATED"/>
    <property type="match status" value="1"/>
</dbReference>
<accession>A0A1F4VCR6</accession>
<dbReference type="CDD" id="cd06529">
    <property type="entry name" value="S24_LexA-like"/>
    <property type="match status" value="1"/>
</dbReference>
<keyword evidence="2" id="KW-0235">DNA replication</keyword>
<dbReference type="InterPro" id="IPR036286">
    <property type="entry name" value="LexA/Signal_pep-like_sf"/>
</dbReference>
<dbReference type="NCBIfam" id="TIGR00498">
    <property type="entry name" value="lexA"/>
    <property type="match status" value="1"/>
</dbReference>
<dbReference type="GO" id="GO:0006260">
    <property type="term" value="P:DNA replication"/>
    <property type="evidence" value="ECO:0007669"/>
    <property type="project" value="UniProtKB-KW"/>
</dbReference>
<dbReference type="Pfam" id="PF01726">
    <property type="entry name" value="LexA_DNA_bind"/>
    <property type="match status" value="1"/>
</dbReference>
<dbReference type="Gene3D" id="2.10.109.10">
    <property type="entry name" value="Umud Fragment, subunit A"/>
    <property type="match status" value="1"/>
</dbReference>
<organism evidence="12 13">
    <name type="scientific">candidate division WWE3 bacterium RIFCSPLOWO2_01_FULL_41_18</name>
    <dbReference type="NCBI Taxonomy" id="1802625"/>
    <lineage>
        <taxon>Bacteria</taxon>
        <taxon>Katanobacteria</taxon>
    </lineage>
</organism>
<sequence length="216" mass="23538">MNKLSKDAAQAFAFIRMKMNTAGAAPTINEISTYLSVSTRATLDALRELEDNLVIKRSPYRTRSIEILAEVDGDTGVVKENTVSIPILGTAPGGAFLFAEQNYEGEICLPSRLLRGKDSQNTFLLRVTGNSMKPYLEDGDLALVKKQETANRGDIVVAVVREDSGGYEATIKEFQTDTSGKIVLNPLNTKEYKPFVLTDQEVGIQGVVVGAIKDFS</sequence>
<dbReference type="InterPro" id="IPR015927">
    <property type="entry name" value="Peptidase_S24_S26A/B/C"/>
</dbReference>
<dbReference type="InterPro" id="IPR050077">
    <property type="entry name" value="LexA_repressor"/>
</dbReference>
<evidence type="ECO:0000256" key="4">
    <source>
        <dbReference type="ARBA" id="ARBA00022801"/>
    </source>
</evidence>
<dbReference type="SUPFAM" id="SSF46785">
    <property type="entry name" value="Winged helix' DNA-binding domain"/>
    <property type="match status" value="1"/>
</dbReference>
<dbReference type="Gene3D" id="1.10.10.10">
    <property type="entry name" value="Winged helix-like DNA-binding domain superfamily/Winged helix DNA-binding domain"/>
    <property type="match status" value="1"/>
</dbReference>
<dbReference type="GO" id="GO:0045892">
    <property type="term" value="P:negative regulation of DNA-templated transcription"/>
    <property type="evidence" value="ECO:0007669"/>
    <property type="project" value="InterPro"/>
</dbReference>
<dbReference type="InterPro" id="IPR039418">
    <property type="entry name" value="LexA-like"/>
</dbReference>
<dbReference type="InterPro" id="IPR036390">
    <property type="entry name" value="WH_DNA-bd_sf"/>
</dbReference>
<keyword evidence="6" id="KW-0238">DNA-binding</keyword>
<dbReference type="AlphaFoldDB" id="A0A1F4VCR6"/>
<dbReference type="Proteomes" id="UP000176504">
    <property type="component" value="Unassembled WGS sequence"/>
</dbReference>
<evidence type="ECO:0000256" key="7">
    <source>
        <dbReference type="ARBA" id="ARBA00023163"/>
    </source>
</evidence>
<dbReference type="InterPro" id="IPR036388">
    <property type="entry name" value="WH-like_DNA-bd_sf"/>
</dbReference>
<evidence type="ECO:0000259" key="11">
    <source>
        <dbReference type="Pfam" id="PF01726"/>
    </source>
</evidence>
<evidence type="ECO:0000313" key="13">
    <source>
        <dbReference type="Proteomes" id="UP000176504"/>
    </source>
</evidence>
<protein>
    <submittedName>
        <fullName evidence="12">Repressor LexA</fullName>
    </submittedName>
</protein>